<feature type="coiled-coil region" evidence="4">
    <location>
        <begin position="342"/>
        <end position="369"/>
    </location>
</feature>
<comment type="caution">
    <text evidence="8">The sequence shown here is derived from an EMBL/GenBank/DDBJ whole genome shotgun (WGS) entry which is preliminary data.</text>
</comment>
<keyword evidence="4" id="KW-0175">Coiled coil</keyword>
<dbReference type="EC" id="2.7.13.3" evidence="2"/>
<protein>
    <recommendedName>
        <fullName evidence="2">histidine kinase</fullName>
        <ecNumber evidence="2">2.7.13.3</ecNumber>
    </recommendedName>
</protein>
<dbReference type="PROSITE" id="PS50109">
    <property type="entry name" value="HIS_KIN"/>
    <property type="match status" value="1"/>
</dbReference>
<keyword evidence="5" id="KW-0472">Membrane</keyword>
<dbReference type="AlphaFoldDB" id="A0A2T3J3J3"/>
<dbReference type="InterPro" id="IPR005467">
    <property type="entry name" value="His_kinase_dom"/>
</dbReference>
<dbReference type="Gene3D" id="1.10.287.130">
    <property type="match status" value="1"/>
</dbReference>
<dbReference type="InterPro" id="IPR003594">
    <property type="entry name" value="HATPase_dom"/>
</dbReference>
<dbReference type="InterPro" id="IPR036097">
    <property type="entry name" value="HisK_dim/P_sf"/>
</dbReference>
<dbReference type="Pfam" id="PF00512">
    <property type="entry name" value="HisKA"/>
    <property type="match status" value="1"/>
</dbReference>
<dbReference type="PANTHER" id="PTHR43065">
    <property type="entry name" value="SENSOR HISTIDINE KINASE"/>
    <property type="match status" value="1"/>
</dbReference>
<keyword evidence="5" id="KW-1133">Transmembrane helix</keyword>
<dbReference type="Proteomes" id="UP000241222">
    <property type="component" value="Unassembled WGS sequence"/>
</dbReference>
<organism evidence="8 9">
    <name type="scientific">Photobacterium lutimaris</name>
    <dbReference type="NCBI Taxonomy" id="388278"/>
    <lineage>
        <taxon>Bacteria</taxon>
        <taxon>Pseudomonadati</taxon>
        <taxon>Pseudomonadota</taxon>
        <taxon>Gammaproteobacteria</taxon>
        <taxon>Vibrionales</taxon>
        <taxon>Vibrionaceae</taxon>
        <taxon>Photobacterium</taxon>
    </lineage>
</organism>
<dbReference type="SMART" id="SM00388">
    <property type="entry name" value="HisKA"/>
    <property type="match status" value="1"/>
</dbReference>
<dbReference type="SUPFAM" id="SSF55874">
    <property type="entry name" value="ATPase domain of HSP90 chaperone/DNA topoisomerase II/histidine kinase"/>
    <property type="match status" value="1"/>
</dbReference>
<evidence type="ECO:0000256" key="2">
    <source>
        <dbReference type="ARBA" id="ARBA00012438"/>
    </source>
</evidence>
<evidence type="ECO:0000313" key="9">
    <source>
        <dbReference type="Proteomes" id="UP000241222"/>
    </source>
</evidence>
<feature type="signal peptide" evidence="6">
    <location>
        <begin position="1"/>
        <end position="28"/>
    </location>
</feature>
<keyword evidence="9" id="KW-1185">Reference proteome</keyword>
<dbReference type="SUPFAM" id="SSF47384">
    <property type="entry name" value="Homodimeric domain of signal transducing histidine kinase"/>
    <property type="match status" value="1"/>
</dbReference>
<reference evidence="8 9" key="1">
    <citation type="submission" date="2018-03" db="EMBL/GenBank/DDBJ databases">
        <title>Whole genome sequencing of Histamine producing bacteria.</title>
        <authorList>
            <person name="Butler K."/>
        </authorList>
    </citation>
    <scope>NUCLEOTIDE SEQUENCE [LARGE SCALE GENOMIC DNA]</scope>
    <source>
        <strain evidence="8 9">JCM 13586</strain>
    </source>
</reference>
<comment type="catalytic activity">
    <reaction evidence="1">
        <text>ATP + protein L-histidine = ADP + protein N-phospho-L-histidine.</text>
        <dbReference type="EC" id="2.7.13.3"/>
    </reaction>
</comment>
<evidence type="ECO:0000256" key="5">
    <source>
        <dbReference type="SAM" id="Phobius"/>
    </source>
</evidence>
<name>A0A2T3J3J3_9GAMM</name>
<dbReference type="EMBL" id="PYMH01000001">
    <property type="protein sequence ID" value="PSU35872.1"/>
    <property type="molecule type" value="Genomic_DNA"/>
</dbReference>
<keyword evidence="8" id="KW-0808">Transferase</keyword>
<accession>A0A2T3J3J3</accession>
<dbReference type="PRINTS" id="PR00344">
    <property type="entry name" value="BCTRLSENSOR"/>
</dbReference>
<dbReference type="Gene3D" id="3.40.190.10">
    <property type="entry name" value="Periplasmic binding protein-like II"/>
    <property type="match status" value="2"/>
</dbReference>
<dbReference type="GO" id="GO:0000155">
    <property type="term" value="F:phosphorelay sensor kinase activity"/>
    <property type="evidence" value="ECO:0007669"/>
    <property type="project" value="InterPro"/>
</dbReference>
<evidence type="ECO:0000259" key="7">
    <source>
        <dbReference type="PROSITE" id="PS50109"/>
    </source>
</evidence>
<dbReference type="OrthoDB" id="1931120at2"/>
<dbReference type="SMART" id="SM00387">
    <property type="entry name" value="HATPase_c"/>
    <property type="match status" value="1"/>
</dbReference>
<evidence type="ECO:0000256" key="6">
    <source>
        <dbReference type="SAM" id="SignalP"/>
    </source>
</evidence>
<dbReference type="Pfam" id="PF02518">
    <property type="entry name" value="HATPase_c"/>
    <property type="match status" value="1"/>
</dbReference>
<keyword evidence="8" id="KW-0418">Kinase</keyword>
<gene>
    <name evidence="8" type="ORF">C9I99_02295</name>
</gene>
<dbReference type="InterPro" id="IPR003661">
    <property type="entry name" value="HisK_dim/P_dom"/>
</dbReference>
<dbReference type="PANTHER" id="PTHR43065:SF42">
    <property type="entry name" value="TWO-COMPONENT SENSOR PPRA"/>
    <property type="match status" value="1"/>
</dbReference>
<feature type="domain" description="Histidine kinase" evidence="7">
    <location>
        <begin position="381"/>
        <end position="593"/>
    </location>
</feature>
<dbReference type="SUPFAM" id="SSF53850">
    <property type="entry name" value="Periplasmic binding protein-like II"/>
    <property type="match status" value="1"/>
</dbReference>
<keyword evidence="3" id="KW-0597">Phosphoprotein</keyword>
<dbReference type="InterPro" id="IPR036890">
    <property type="entry name" value="HATPase_C_sf"/>
</dbReference>
<feature type="chain" id="PRO_5015562756" description="histidine kinase" evidence="6">
    <location>
        <begin position="29"/>
        <end position="596"/>
    </location>
</feature>
<dbReference type="Pfam" id="PF12974">
    <property type="entry name" value="Phosphonate-bd"/>
    <property type="match status" value="1"/>
</dbReference>
<feature type="transmembrane region" description="Helical" evidence="5">
    <location>
        <begin position="313"/>
        <end position="332"/>
    </location>
</feature>
<dbReference type="CDD" id="cd00082">
    <property type="entry name" value="HisKA"/>
    <property type="match status" value="1"/>
</dbReference>
<keyword evidence="6" id="KW-0732">Signal</keyword>
<evidence type="ECO:0000256" key="3">
    <source>
        <dbReference type="ARBA" id="ARBA00022553"/>
    </source>
</evidence>
<evidence type="ECO:0000313" key="8">
    <source>
        <dbReference type="EMBL" id="PSU35872.1"/>
    </source>
</evidence>
<dbReference type="Gene3D" id="3.30.565.10">
    <property type="entry name" value="Histidine kinase-like ATPase, C-terminal domain"/>
    <property type="match status" value="1"/>
</dbReference>
<evidence type="ECO:0000256" key="1">
    <source>
        <dbReference type="ARBA" id="ARBA00000085"/>
    </source>
</evidence>
<evidence type="ECO:0000256" key="4">
    <source>
        <dbReference type="SAM" id="Coils"/>
    </source>
</evidence>
<dbReference type="InterPro" id="IPR004358">
    <property type="entry name" value="Sig_transdc_His_kin-like_C"/>
</dbReference>
<keyword evidence="5" id="KW-0812">Transmembrane</keyword>
<proteinExistence type="predicted"/>
<sequence length="596" mass="67408">MCRSRANSLKIKHLIFLLSLLASFSSLAEQKLVRIGVLAFNGPAYTLARWQPTIDYLNAALPEYHFVIVPADIPTLDNLVESGLVDFTLTNGVHFLIYKYNNQAVKMLNLNPFHGEAKHAIGSALIGRVDEPDIISLKQLRGRSIISVSDKAFGGFRVMLREFMEEGIEKGDLKKLTFIGYPQQKLLTKVLNKEADFAIAPTCLLERKIRDGTIPANSLKVIRKQVPESNFACQTSSKLYPNWTLARMKHVPADYANHIARILLTIPPASEIAVAGRYGGWSVPIDDSAIYQLMDDIRVSIQPSYLTRLWVQYRGWVLISIGLLLLFFGYHFRVNYLVHIRSAQLRNEIEQHERTAQLLEKETDQLYKAQRILLGGELASGVAHELNQPLMAIGSYVSGCKKRLARSELGQQQLIEVLGKIEQQTRNASQIIQRMRNFMKVHNNEIECYSIKTLLSKTILIFQHTFKQHNIKLEMNDKDTSVYIDPVLIQQVFVNLIQNSIDALKDNPIDERVISIITDHDDSHLKIAFSDNGCGISDEQLKQLYMPFHSSKDAGLGLGMVICKRIIEAHNGSIEAKQQTRGTHFLITLPRNLAKD</sequence>